<evidence type="ECO:0000313" key="8">
    <source>
        <dbReference type="Proteomes" id="UP000596929"/>
    </source>
</evidence>
<feature type="transmembrane region" description="Helical" evidence="5">
    <location>
        <begin position="283"/>
        <end position="306"/>
    </location>
</feature>
<evidence type="ECO:0000256" key="5">
    <source>
        <dbReference type="SAM" id="Phobius"/>
    </source>
</evidence>
<keyword evidence="5" id="KW-0812">Transmembrane</keyword>
<sequence length="569" mass="66022">MRKRKSTLQKELIVLCVFTCVVAMIVQGGILTSVFARIFSKNVREDISFYIERVNNDFNNKLQFLEESIMYIRNDSIMADFFNDVNYSKEEVSKRLSYCGNLFSERNMVNQNYPFITQIFLFNNKGDSINSIFYPTTIEHLKLVSEEYSEINKKFLTENSEYYFKINKSSVDIVFKIYDKYLVEKGSCIVQLNSLAIKEIFNEIEKYNDSKWVLVGNDSLVVQSNNIEDIYDEIIYKGDTSVEDNKKDLNSKYFLSQKQNSFGLKTMVLVSKSNIYDYIKSSIMIMVGIIIILLLCIAAIVFFVAYRFTVPLKIVADKIREFGKGNFDTKLEEFNTQELTDISFVFNEMTDKINYLIKQVYENQLLTTKAQIQYLQSQINPHFMFNILSMIGIKAKMSDNDEVHKMIYAFSKLIQGKIFRKEEITIPLSEEMELVEFYLFLQSNRFADKISYNITYEDEELKKILIPRLSIEPIVENAVLHGLEPKEDSGTIEVLIRKDGDSLLIEVKDDGVGFNQEESYNDTVAYKEHTHVGIYNTQKLINNLYGDDFGIDIESKVGVGTSVFIKLPM</sequence>
<dbReference type="PROSITE" id="PS50885">
    <property type="entry name" value="HAMP"/>
    <property type="match status" value="1"/>
</dbReference>
<name>A0ABR7D9W9_9CLOT</name>
<accession>A0ABR7D9W9</accession>
<dbReference type="InterPro" id="IPR003660">
    <property type="entry name" value="HAMP_dom"/>
</dbReference>
<comment type="subcellular location">
    <subcellularLocation>
        <location evidence="1">Membrane</location>
    </subcellularLocation>
</comment>
<evidence type="ECO:0000256" key="1">
    <source>
        <dbReference type="ARBA" id="ARBA00004370"/>
    </source>
</evidence>
<organism evidence="7 8">
    <name type="scientific">Clostridium hominis</name>
    <dbReference type="NCBI Taxonomy" id="2763036"/>
    <lineage>
        <taxon>Bacteria</taxon>
        <taxon>Bacillati</taxon>
        <taxon>Bacillota</taxon>
        <taxon>Clostridia</taxon>
        <taxon>Eubacteriales</taxon>
        <taxon>Clostridiaceae</taxon>
        <taxon>Clostridium</taxon>
    </lineage>
</organism>
<dbReference type="PANTHER" id="PTHR34220:SF7">
    <property type="entry name" value="SENSOR HISTIDINE KINASE YPDA"/>
    <property type="match status" value="1"/>
</dbReference>
<dbReference type="Proteomes" id="UP000596929">
    <property type="component" value="Unassembled WGS sequence"/>
</dbReference>
<gene>
    <name evidence="7" type="ORF">H8S20_04720</name>
</gene>
<keyword evidence="2" id="KW-0597">Phosphoprotein</keyword>
<dbReference type="RefSeq" id="WP_186859437.1">
    <property type="nucleotide sequence ID" value="NZ_JACOOO010000005.1"/>
</dbReference>
<feature type="domain" description="HAMP" evidence="6">
    <location>
        <begin position="306"/>
        <end position="358"/>
    </location>
</feature>
<dbReference type="Pfam" id="PF06580">
    <property type="entry name" value="His_kinase"/>
    <property type="match status" value="1"/>
</dbReference>
<evidence type="ECO:0000313" key="7">
    <source>
        <dbReference type="EMBL" id="MBC5628194.1"/>
    </source>
</evidence>
<dbReference type="PANTHER" id="PTHR34220">
    <property type="entry name" value="SENSOR HISTIDINE KINASE YPDA"/>
    <property type="match status" value="1"/>
</dbReference>
<dbReference type="InterPro" id="IPR050640">
    <property type="entry name" value="Bact_2-comp_sensor_kinase"/>
</dbReference>
<dbReference type="InterPro" id="IPR010559">
    <property type="entry name" value="Sig_transdc_His_kin_internal"/>
</dbReference>
<dbReference type="InterPro" id="IPR003594">
    <property type="entry name" value="HATPase_dom"/>
</dbReference>
<keyword evidence="4 7" id="KW-0418">Kinase</keyword>
<evidence type="ECO:0000259" key="6">
    <source>
        <dbReference type="PROSITE" id="PS50885"/>
    </source>
</evidence>
<keyword evidence="5" id="KW-1133">Transmembrane helix</keyword>
<dbReference type="Gene3D" id="3.30.565.10">
    <property type="entry name" value="Histidine kinase-like ATPase, C-terminal domain"/>
    <property type="match status" value="1"/>
</dbReference>
<evidence type="ECO:0000256" key="3">
    <source>
        <dbReference type="ARBA" id="ARBA00022679"/>
    </source>
</evidence>
<dbReference type="Pfam" id="PF00672">
    <property type="entry name" value="HAMP"/>
    <property type="match status" value="1"/>
</dbReference>
<dbReference type="CDD" id="cd06225">
    <property type="entry name" value="HAMP"/>
    <property type="match status" value="1"/>
</dbReference>
<dbReference type="Pfam" id="PF02518">
    <property type="entry name" value="HATPase_c"/>
    <property type="match status" value="1"/>
</dbReference>
<keyword evidence="5" id="KW-0472">Membrane</keyword>
<dbReference type="InterPro" id="IPR036890">
    <property type="entry name" value="HATPase_C_sf"/>
</dbReference>
<dbReference type="GO" id="GO:0016301">
    <property type="term" value="F:kinase activity"/>
    <property type="evidence" value="ECO:0007669"/>
    <property type="project" value="UniProtKB-KW"/>
</dbReference>
<dbReference type="EMBL" id="JACOOO010000005">
    <property type="protein sequence ID" value="MBC5628194.1"/>
    <property type="molecule type" value="Genomic_DNA"/>
</dbReference>
<dbReference type="SMART" id="SM00304">
    <property type="entry name" value="HAMP"/>
    <property type="match status" value="1"/>
</dbReference>
<reference evidence="7 8" key="1">
    <citation type="submission" date="2020-08" db="EMBL/GenBank/DDBJ databases">
        <title>Genome public.</title>
        <authorList>
            <person name="Liu C."/>
            <person name="Sun Q."/>
        </authorList>
    </citation>
    <scope>NUCLEOTIDE SEQUENCE [LARGE SCALE GENOMIC DNA]</scope>
    <source>
        <strain evidence="7 8">NSJ-6</strain>
    </source>
</reference>
<dbReference type="Gene3D" id="6.10.340.10">
    <property type="match status" value="1"/>
</dbReference>
<comment type="caution">
    <text evidence="7">The sequence shown here is derived from an EMBL/GenBank/DDBJ whole genome shotgun (WGS) entry which is preliminary data.</text>
</comment>
<evidence type="ECO:0000256" key="2">
    <source>
        <dbReference type="ARBA" id="ARBA00022553"/>
    </source>
</evidence>
<proteinExistence type="predicted"/>
<evidence type="ECO:0000256" key="4">
    <source>
        <dbReference type="ARBA" id="ARBA00022777"/>
    </source>
</evidence>
<keyword evidence="8" id="KW-1185">Reference proteome</keyword>
<dbReference type="SUPFAM" id="SSF55874">
    <property type="entry name" value="ATPase domain of HSP90 chaperone/DNA topoisomerase II/histidine kinase"/>
    <property type="match status" value="1"/>
</dbReference>
<keyword evidence="3" id="KW-0808">Transferase</keyword>
<feature type="transmembrane region" description="Helical" evidence="5">
    <location>
        <begin position="12"/>
        <end position="36"/>
    </location>
</feature>
<protein>
    <submittedName>
        <fullName evidence="7">Histidine kinase</fullName>
    </submittedName>
</protein>